<dbReference type="Proteomes" id="UP000608530">
    <property type="component" value="Unassembled WGS sequence"/>
</dbReference>
<dbReference type="PROSITE" id="PS50943">
    <property type="entry name" value="HTH_CROC1"/>
    <property type="match status" value="1"/>
</dbReference>
<dbReference type="InterPro" id="IPR010982">
    <property type="entry name" value="Lambda_DNA-bd_dom_sf"/>
</dbReference>
<proteinExistence type="predicted"/>
<dbReference type="Gene3D" id="1.10.260.40">
    <property type="entry name" value="lambda repressor-like DNA-binding domains"/>
    <property type="match status" value="1"/>
</dbReference>
<protein>
    <submittedName>
        <fullName evidence="3">Helix-turn-helix domain-containing protein</fullName>
    </submittedName>
</protein>
<dbReference type="EMBL" id="JAEHOH010000015">
    <property type="protein sequence ID" value="MBK0419671.1"/>
    <property type="molecule type" value="Genomic_DNA"/>
</dbReference>
<dbReference type="PANTHER" id="PTHR46797">
    <property type="entry name" value="HTH-TYPE TRANSCRIPTIONAL REGULATOR"/>
    <property type="match status" value="1"/>
</dbReference>
<accession>A0A934Q9K2</accession>
<keyword evidence="4" id="KW-1185">Reference proteome</keyword>
<dbReference type="GO" id="GO:0003677">
    <property type="term" value="F:DNA binding"/>
    <property type="evidence" value="ECO:0007669"/>
    <property type="project" value="UniProtKB-KW"/>
</dbReference>
<dbReference type="InterPro" id="IPR050807">
    <property type="entry name" value="TransReg_Diox_bact_type"/>
</dbReference>
<dbReference type="InterPro" id="IPR013096">
    <property type="entry name" value="Cupin_2"/>
</dbReference>
<keyword evidence="1" id="KW-0238">DNA-binding</keyword>
<evidence type="ECO:0000256" key="1">
    <source>
        <dbReference type="ARBA" id="ARBA00023125"/>
    </source>
</evidence>
<evidence type="ECO:0000259" key="2">
    <source>
        <dbReference type="PROSITE" id="PS50943"/>
    </source>
</evidence>
<dbReference type="AlphaFoldDB" id="A0A934Q9K2"/>
<dbReference type="InterPro" id="IPR011051">
    <property type="entry name" value="RmlC_Cupin_sf"/>
</dbReference>
<dbReference type="SUPFAM" id="SSF47413">
    <property type="entry name" value="lambda repressor-like DNA-binding domains"/>
    <property type="match status" value="1"/>
</dbReference>
<dbReference type="Pfam" id="PF07883">
    <property type="entry name" value="Cupin_2"/>
    <property type="match status" value="1"/>
</dbReference>
<evidence type="ECO:0000313" key="4">
    <source>
        <dbReference type="Proteomes" id="UP000608530"/>
    </source>
</evidence>
<gene>
    <name evidence="3" type="ORF">JD276_11565</name>
</gene>
<name>A0A934Q9K2_9MICO</name>
<dbReference type="GO" id="GO:0003700">
    <property type="term" value="F:DNA-binding transcription factor activity"/>
    <property type="evidence" value="ECO:0007669"/>
    <property type="project" value="TreeGrafter"/>
</dbReference>
<dbReference type="SUPFAM" id="SSF51182">
    <property type="entry name" value="RmlC-like cupins"/>
    <property type="match status" value="1"/>
</dbReference>
<dbReference type="GO" id="GO:0005829">
    <property type="term" value="C:cytosol"/>
    <property type="evidence" value="ECO:0007669"/>
    <property type="project" value="TreeGrafter"/>
</dbReference>
<sequence>MRPVHPAAESGPIRIGAKLRASRLAQGLTLERVAAAAGVTKGFLSRIERDGTSPSVSTLVQICQALSLPVGSLFEAPEVQRIALAGAPRINMGGTGVDERLITPRGEDRVQTIRSSLEPGGSGGGGLYTVNCDVEVLHVISGSVLLRFAEREEHLGAGDTLTFPGRTPHNWYAGDEGAEVMWTLIPAPWSGSN</sequence>
<dbReference type="CDD" id="cd02209">
    <property type="entry name" value="cupin_XRE_C"/>
    <property type="match status" value="1"/>
</dbReference>
<reference evidence="3" key="1">
    <citation type="submission" date="2020-12" db="EMBL/GenBank/DDBJ databases">
        <title>Leucobacter sp. CAS1, isolated from Chromium sludge.</title>
        <authorList>
            <person name="Xu Z."/>
        </authorList>
    </citation>
    <scope>NUCLEOTIDE SEQUENCE</scope>
    <source>
        <strain evidence="3">CSA1</strain>
    </source>
</reference>
<dbReference type="CDD" id="cd00093">
    <property type="entry name" value="HTH_XRE"/>
    <property type="match status" value="1"/>
</dbReference>
<dbReference type="Gene3D" id="2.60.120.10">
    <property type="entry name" value="Jelly Rolls"/>
    <property type="match status" value="1"/>
</dbReference>
<dbReference type="RefSeq" id="WP_200115811.1">
    <property type="nucleotide sequence ID" value="NZ_JAEHOH010000015.1"/>
</dbReference>
<dbReference type="InterPro" id="IPR001387">
    <property type="entry name" value="Cro/C1-type_HTH"/>
</dbReference>
<comment type="caution">
    <text evidence="3">The sequence shown here is derived from an EMBL/GenBank/DDBJ whole genome shotgun (WGS) entry which is preliminary data.</text>
</comment>
<dbReference type="Pfam" id="PF01381">
    <property type="entry name" value="HTH_3"/>
    <property type="match status" value="1"/>
</dbReference>
<dbReference type="InterPro" id="IPR014710">
    <property type="entry name" value="RmlC-like_jellyroll"/>
</dbReference>
<dbReference type="PANTHER" id="PTHR46797:SF1">
    <property type="entry name" value="METHYLPHOSPHONATE SYNTHASE"/>
    <property type="match status" value="1"/>
</dbReference>
<feature type="domain" description="HTH cro/C1-type" evidence="2">
    <location>
        <begin position="19"/>
        <end position="73"/>
    </location>
</feature>
<dbReference type="SMART" id="SM00530">
    <property type="entry name" value="HTH_XRE"/>
    <property type="match status" value="1"/>
</dbReference>
<evidence type="ECO:0000313" key="3">
    <source>
        <dbReference type="EMBL" id="MBK0419671.1"/>
    </source>
</evidence>
<organism evidence="3 4">
    <name type="scientific">Leucobacter chromiisoli</name>
    <dbReference type="NCBI Taxonomy" id="2796471"/>
    <lineage>
        <taxon>Bacteria</taxon>
        <taxon>Bacillati</taxon>
        <taxon>Actinomycetota</taxon>
        <taxon>Actinomycetes</taxon>
        <taxon>Micrococcales</taxon>
        <taxon>Microbacteriaceae</taxon>
        <taxon>Leucobacter</taxon>
    </lineage>
</organism>